<dbReference type="EMBL" id="CAJVQB010029693">
    <property type="protein sequence ID" value="CAG8814459.1"/>
    <property type="molecule type" value="Genomic_DNA"/>
</dbReference>
<gene>
    <name evidence="1" type="ORF">GMARGA_LOCUS26054</name>
</gene>
<protein>
    <submittedName>
        <fullName evidence="1">43958_t:CDS:1</fullName>
    </submittedName>
</protein>
<reference evidence="1 2" key="1">
    <citation type="submission" date="2021-06" db="EMBL/GenBank/DDBJ databases">
        <authorList>
            <person name="Kallberg Y."/>
            <person name="Tangrot J."/>
            <person name="Rosling A."/>
        </authorList>
    </citation>
    <scope>NUCLEOTIDE SEQUENCE [LARGE SCALE GENOMIC DNA]</scope>
    <source>
        <strain evidence="1 2">120-4 pot B 10/14</strain>
    </source>
</reference>
<keyword evidence="2" id="KW-1185">Reference proteome</keyword>
<sequence length="59" mass="6536">MQNVNSYLPTQSSLTTPSIASGLFFQGETHLIRWLEARKDIVLQVLNSICSSPSIMPSQ</sequence>
<comment type="caution">
    <text evidence="1">The sequence shown here is derived from an EMBL/GenBank/DDBJ whole genome shotgun (WGS) entry which is preliminary data.</text>
</comment>
<name>A0ABN7W353_GIGMA</name>
<dbReference type="Proteomes" id="UP000789901">
    <property type="component" value="Unassembled WGS sequence"/>
</dbReference>
<accession>A0ABN7W353</accession>
<organism evidence="1 2">
    <name type="scientific">Gigaspora margarita</name>
    <dbReference type="NCBI Taxonomy" id="4874"/>
    <lineage>
        <taxon>Eukaryota</taxon>
        <taxon>Fungi</taxon>
        <taxon>Fungi incertae sedis</taxon>
        <taxon>Mucoromycota</taxon>
        <taxon>Glomeromycotina</taxon>
        <taxon>Glomeromycetes</taxon>
        <taxon>Diversisporales</taxon>
        <taxon>Gigasporaceae</taxon>
        <taxon>Gigaspora</taxon>
    </lineage>
</organism>
<evidence type="ECO:0000313" key="1">
    <source>
        <dbReference type="EMBL" id="CAG8814459.1"/>
    </source>
</evidence>
<feature type="non-terminal residue" evidence="1">
    <location>
        <position position="59"/>
    </location>
</feature>
<proteinExistence type="predicted"/>
<evidence type="ECO:0000313" key="2">
    <source>
        <dbReference type="Proteomes" id="UP000789901"/>
    </source>
</evidence>